<feature type="transmembrane region" description="Helical" evidence="1">
    <location>
        <begin position="140"/>
        <end position="159"/>
    </location>
</feature>
<dbReference type="Proteomes" id="UP000054995">
    <property type="component" value="Unassembled WGS sequence"/>
</dbReference>
<dbReference type="AlphaFoldDB" id="A0A0V1FUH5"/>
<keyword evidence="1" id="KW-0472">Membrane</keyword>
<evidence type="ECO:0000256" key="1">
    <source>
        <dbReference type="SAM" id="Phobius"/>
    </source>
</evidence>
<name>A0A0V1FUH5_TRIPS</name>
<keyword evidence="3" id="KW-1185">Reference proteome</keyword>
<gene>
    <name evidence="2" type="ORF">T4D_9021</name>
</gene>
<organism evidence="2 3">
    <name type="scientific">Trichinella pseudospiralis</name>
    <name type="common">Parasitic roundworm</name>
    <dbReference type="NCBI Taxonomy" id="6337"/>
    <lineage>
        <taxon>Eukaryota</taxon>
        <taxon>Metazoa</taxon>
        <taxon>Ecdysozoa</taxon>
        <taxon>Nematoda</taxon>
        <taxon>Enoplea</taxon>
        <taxon>Dorylaimia</taxon>
        <taxon>Trichinellida</taxon>
        <taxon>Trichinellidae</taxon>
        <taxon>Trichinella</taxon>
    </lineage>
</organism>
<accession>A0A0V1FUH5</accession>
<sequence>MRGKQNIKKLVTCIKVSLTASAARYQLSNDTRISLCVNMRTLSKLASRPNEMTNKPKKPSTITDSALYLSYGQSFTVDAAPPPVAPPVPLPPPTATPVPPCPPPPCSALLALAPLLTLAPATTAAAAAALPPPLATATPLAPALTLTLLLALAAMLALLPPRLPLPAPPPAAAAVTTIRVGVGGVKETMITMMNTRITSGLRKLMKKSRQSETEFIYLEFFTHCSLTAHSLENEIKRIQPTCQIRPTFNCCCMFIGNIKKK</sequence>
<evidence type="ECO:0000313" key="2">
    <source>
        <dbReference type="EMBL" id="KRY89632.1"/>
    </source>
</evidence>
<reference evidence="2 3" key="1">
    <citation type="submission" date="2015-01" db="EMBL/GenBank/DDBJ databases">
        <title>Evolution of Trichinella species and genotypes.</title>
        <authorList>
            <person name="Korhonen P.K."/>
            <person name="Edoardo P."/>
            <person name="Giuseppe L.R."/>
            <person name="Gasser R.B."/>
        </authorList>
    </citation>
    <scope>NUCLEOTIDE SEQUENCE [LARGE SCALE GENOMIC DNA]</scope>
    <source>
        <strain evidence="2">ISS470</strain>
    </source>
</reference>
<keyword evidence="1" id="KW-0812">Transmembrane</keyword>
<protein>
    <submittedName>
        <fullName evidence="2">Uncharacterized protein</fullName>
    </submittedName>
</protein>
<keyword evidence="1" id="KW-1133">Transmembrane helix</keyword>
<proteinExistence type="predicted"/>
<evidence type="ECO:0000313" key="3">
    <source>
        <dbReference type="Proteomes" id="UP000054995"/>
    </source>
</evidence>
<comment type="caution">
    <text evidence="2">The sequence shown here is derived from an EMBL/GenBank/DDBJ whole genome shotgun (WGS) entry which is preliminary data.</text>
</comment>
<dbReference type="EMBL" id="JYDT01000029">
    <property type="protein sequence ID" value="KRY89632.1"/>
    <property type="molecule type" value="Genomic_DNA"/>
</dbReference>